<dbReference type="PANTHER" id="PTHR33175">
    <property type="entry name" value="DNA-BINDING PROTEIN HU"/>
    <property type="match status" value="1"/>
</dbReference>
<keyword evidence="1" id="KW-0226">DNA condensation</keyword>
<reference evidence="4 5" key="1">
    <citation type="journal article" date="2016" name="Nat. Commun.">
        <title>Thousands of microbial genomes shed light on interconnected biogeochemical processes in an aquifer system.</title>
        <authorList>
            <person name="Anantharaman K."/>
            <person name="Brown C.T."/>
            <person name="Hug L.A."/>
            <person name="Sharon I."/>
            <person name="Castelle C.J."/>
            <person name="Probst A.J."/>
            <person name="Thomas B.C."/>
            <person name="Singh A."/>
            <person name="Wilkins M.J."/>
            <person name="Karaoz U."/>
            <person name="Brodie E.L."/>
            <person name="Williams K.H."/>
            <person name="Hubbard S.S."/>
            <person name="Banfield J.F."/>
        </authorList>
    </citation>
    <scope>NUCLEOTIDE SEQUENCE [LARGE SCALE GENOMIC DNA]</scope>
</reference>
<dbReference type="Gene3D" id="4.10.520.10">
    <property type="entry name" value="IHF-like DNA-binding proteins"/>
    <property type="match status" value="1"/>
</dbReference>
<dbReference type="Proteomes" id="UP000178534">
    <property type="component" value="Unassembled WGS sequence"/>
</dbReference>
<gene>
    <name evidence="4" type="ORF">A2942_02655</name>
</gene>
<dbReference type="GO" id="GO:0030261">
    <property type="term" value="P:chromosome condensation"/>
    <property type="evidence" value="ECO:0007669"/>
    <property type="project" value="UniProtKB-KW"/>
</dbReference>
<dbReference type="SUPFAM" id="SSF47729">
    <property type="entry name" value="IHF-like DNA-binding proteins"/>
    <property type="match status" value="1"/>
</dbReference>
<dbReference type="GO" id="GO:0005829">
    <property type="term" value="C:cytosol"/>
    <property type="evidence" value="ECO:0007669"/>
    <property type="project" value="TreeGrafter"/>
</dbReference>
<comment type="similarity">
    <text evidence="3">Belongs to the bacterial histone-like protein family.</text>
</comment>
<dbReference type="CDD" id="cd13831">
    <property type="entry name" value="HU"/>
    <property type="match status" value="1"/>
</dbReference>
<dbReference type="SMART" id="SM00411">
    <property type="entry name" value="BHL"/>
    <property type="match status" value="1"/>
</dbReference>
<dbReference type="STRING" id="1798665.A2942_02655"/>
<name>A0A1G2DGC8_9BACT</name>
<accession>A0A1G2DGC8</accession>
<dbReference type="PRINTS" id="PR01727">
    <property type="entry name" value="DNABINDINGHU"/>
</dbReference>
<comment type="caution">
    <text evidence="4">The sequence shown here is derived from an EMBL/GenBank/DDBJ whole genome shotgun (WGS) entry which is preliminary data.</text>
</comment>
<dbReference type="PANTHER" id="PTHR33175:SF3">
    <property type="entry name" value="DNA-BINDING PROTEIN HU-BETA"/>
    <property type="match status" value="1"/>
</dbReference>
<evidence type="ECO:0000256" key="3">
    <source>
        <dbReference type="RuleBase" id="RU003939"/>
    </source>
</evidence>
<sequence length="90" mass="9633">MNKQSIVEAVHEKLGGTKVAAEQAVETMIETVTNSLKKGEEVSIAGLGIFSVKTRAARTARNPRTGEAIKVAAMRVPKFRAAKALKDAVR</sequence>
<dbReference type="AlphaFoldDB" id="A0A1G2DGC8"/>
<evidence type="ECO:0000313" key="5">
    <source>
        <dbReference type="Proteomes" id="UP000178534"/>
    </source>
</evidence>
<dbReference type="GO" id="GO:0003677">
    <property type="term" value="F:DNA binding"/>
    <property type="evidence" value="ECO:0007669"/>
    <property type="project" value="UniProtKB-KW"/>
</dbReference>
<organism evidence="4 5">
    <name type="scientific">Candidatus Lloydbacteria bacterium RIFCSPLOWO2_01_FULL_50_20</name>
    <dbReference type="NCBI Taxonomy" id="1798665"/>
    <lineage>
        <taxon>Bacteria</taxon>
        <taxon>Candidatus Lloydiibacteriota</taxon>
    </lineage>
</organism>
<dbReference type="Pfam" id="PF00216">
    <property type="entry name" value="Bac_DNA_binding"/>
    <property type="match status" value="1"/>
</dbReference>
<dbReference type="InterPro" id="IPR000119">
    <property type="entry name" value="Hist_DNA-bd"/>
</dbReference>
<proteinExistence type="inferred from homology"/>
<evidence type="ECO:0000313" key="4">
    <source>
        <dbReference type="EMBL" id="OGZ11828.1"/>
    </source>
</evidence>
<protein>
    <submittedName>
        <fullName evidence="4">DNA-binding protein HU</fullName>
    </submittedName>
</protein>
<keyword evidence="2 4" id="KW-0238">DNA-binding</keyword>
<dbReference type="EMBL" id="MHLP01000032">
    <property type="protein sequence ID" value="OGZ11828.1"/>
    <property type="molecule type" value="Genomic_DNA"/>
</dbReference>
<evidence type="ECO:0000256" key="1">
    <source>
        <dbReference type="ARBA" id="ARBA00023067"/>
    </source>
</evidence>
<dbReference type="GO" id="GO:0030527">
    <property type="term" value="F:structural constituent of chromatin"/>
    <property type="evidence" value="ECO:0007669"/>
    <property type="project" value="InterPro"/>
</dbReference>
<evidence type="ECO:0000256" key="2">
    <source>
        <dbReference type="ARBA" id="ARBA00023125"/>
    </source>
</evidence>
<dbReference type="InterPro" id="IPR010992">
    <property type="entry name" value="IHF-like_DNA-bd_dom_sf"/>
</dbReference>